<protein>
    <submittedName>
        <fullName evidence="2">Lamin tail domain-containing protein</fullName>
    </submittedName>
</protein>
<dbReference type="InterPro" id="IPR038081">
    <property type="entry name" value="CalX-like_sf"/>
</dbReference>
<organism evidence="2 3">
    <name type="scientific">Psychroserpens ponticola</name>
    <dbReference type="NCBI Taxonomy" id="2932268"/>
    <lineage>
        <taxon>Bacteria</taxon>
        <taxon>Pseudomonadati</taxon>
        <taxon>Bacteroidota</taxon>
        <taxon>Flavobacteriia</taxon>
        <taxon>Flavobacteriales</taxon>
        <taxon>Flavobacteriaceae</taxon>
        <taxon>Psychroserpens</taxon>
    </lineage>
</organism>
<gene>
    <name evidence="2" type="ORF">MUN68_015690</name>
</gene>
<feature type="domain" description="LTD" evidence="1">
    <location>
        <begin position="324"/>
        <end position="442"/>
    </location>
</feature>
<dbReference type="SUPFAM" id="SSF141072">
    <property type="entry name" value="CalX-like"/>
    <property type="match status" value="1"/>
</dbReference>
<accession>A0ABY7RWK6</accession>
<dbReference type="Proteomes" id="UP001202717">
    <property type="component" value="Chromosome"/>
</dbReference>
<dbReference type="Pfam" id="PF00932">
    <property type="entry name" value="LTD"/>
    <property type="match status" value="3"/>
</dbReference>
<dbReference type="PROSITE" id="PS51841">
    <property type="entry name" value="LTD"/>
    <property type="match status" value="3"/>
</dbReference>
<proteinExistence type="predicted"/>
<dbReference type="EMBL" id="CP116221">
    <property type="protein sequence ID" value="WCO01494.1"/>
    <property type="molecule type" value="Genomic_DNA"/>
</dbReference>
<dbReference type="InterPro" id="IPR014756">
    <property type="entry name" value="Ig_E-set"/>
</dbReference>
<dbReference type="SUPFAM" id="SSF81296">
    <property type="entry name" value="E set domains"/>
    <property type="match status" value="1"/>
</dbReference>
<dbReference type="RefSeq" id="WP_249993178.1">
    <property type="nucleotide sequence ID" value="NZ_CP116221.1"/>
</dbReference>
<dbReference type="InterPro" id="IPR013783">
    <property type="entry name" value="Ig-like_fold"/>
</dbReference>
<keyword evidence="3" id="KW-1185">Reference proteome</keyword>
<evidence type="ECO:0000313" key="2">
    <source>
        <dbReference type="EMBL" id="WCO01494.1"/>
    </source>
</evidence>
<name>A0ABY7RWK6_9FLAO</name>
<dbReference type="Gene3D" id="2.60.40.2030">
    <property type="match status" value="1"/>
</dbReference>
<evidence type="ECO:0000313" key="3">
    <source>
        <dbReference type="Proteomes" id="UP001202717"/>
    </source>
</evidence>
<dbReference type="Gene3D" id="2.60.40.10">
    <property type="entry name" value="Immunoglobulins"/>
    <property type="match status" value="3"/>
</dbReference>
<feature type="domain" description="LTD" evidence="1">
    <location>
        <begin position="19"/>
        <end position="157"/>
    </location>
</feature>
<dbReference type="InterPro" id="IPR001322">
    <property type="entry name" value="Lamin_tail_dom"/>
</dbReference>
<reference evidence="2 3" key="1">
    <citation type="submission" date="2023-01" db="EMBL/GenBank/DDBJ databases">
        <title>Psychroserpens ponticola sp. nov., isolated from seawater.</title>
        <authorList>
            <person name="Kristyanto S."/>
            <person name="Jung J."/>
            <person name="Kim J.M."/>
            <person name="Jeon C.O."/>
        </authorList>
    </citation>
    <scope>NUCLEOTIDE SEQUENCE [LARGE SCALE GENOMIC DNA]</scope>
    <source>
        <strain evidence="2 3">MSW6</strain>
    </source>
</reference>
<feature type="domain" description="LTD" evidence="1">
    <location>
        <begin position="720"/>
        <end position="864"/>
    </location>
</feature>
<dbReference type="InterPro" id="IPR036415">
    <property type="entry name" value="Lamin_tail_dom_sf"/>
</dbReference>
<dbReference type="SUPFAM" id="SSF74853">
    <property type="entry name" value="Lamin A/C globular tail domain"/>
    <property type="match status" value="2"/>
</dbReference>
<dbReference type="NCBIfam" id="NF012200">
    <property type="entry name" value="choice_anch_D"/>
    <property type="match status" value="1"/>
</dbReference>
<sequence>MKKKYAHIVITFFCGIMFSYGQVSDLIISEYVEGSSNNKYIEIYNGTGSAVDLTDYEVWRAANGNAWPDAKILPTGTLADGATYVIAHTLANGTILAAADLTSYNASWNGDDAVGLAKDIAGTFTLIDAVGVGGVDPGTAWNVAGTNNATANHTLVRKVNTCAPNTNWVTSAGTTVANSEWVVTAVDDFASLDSHTSVCTDTYLNFAVASSTLVENGVSIDVCVSILNPSASVATTVDIILDGSSSATNGTDYDDGTSAISFPVTVTFPANTTADQCLTIFIAIDDLVYEGDETVVLDLTNPTGGTAADLGGNTNHVLTILDDETPVIADVVITEIMYNTTGGDDEWIEICNTTGLDQVLNNYSVEVNGTPRFTFPSTGTIIAGGDCILVAIRDSGGAFNPGCNFTTIYNDNVCCADILINSPTGVGVDIELIASDGSTIVDAVNYDDNDLGGPNNAADGGGSSLHVTDDSLDNSDTASNWQFVADGGSPGFNTLISQCSSMEPEINVEGDINTFPNIYNADIMPSYLDNTLFSDDIPISSSETKSFRIQNIGTADLIVSNIEIIGANAGDFSVTPPSAFNIIIEDISTMTNLEVFDVTFTPTVAGERNATVRITNNDSADGEGEEVFVFAIRGVGICTSAVNTVTPLSGPDNTVVTISGNDLGGTTSVTFAGSAIAHTVVSPTEIEVSIPDASISGNIVVTNNLGCQTSDFFTVIDNLSTSCQGTSGLSPTDLFISEITDAPYGSHTYIEIFNGTGAPVNLADYEIRIHHNGSANAGGDIADLDAGVTMPNNSVYVIGIGGVDSTDPEGGYTADDFFSLSGVNNNDNIRLYTDDGTTETWIDVWGRTDGTAFTTAPKGYTYRRKNTGITVPRTDNWQLPDDMQDDWLAYSPVNYDDIGNFDFSAGDPPLITDEPDPMDSPCDTSATFSLSADQGYLGGLPLAYQWFVSVPGVDGWTALSNGAPYSGATTATLTISNTVGLYNYQYYCQVRENLNTCYTASEAVRVTTKSTTWVSPGNWDNNAPDINTIAVLDFNYDTTVNGSFSACSLTIDSGTLVIKNGDYVEIQNDLIVNGNLEIDNEGSLVMIDDTGTVSGSGNTNVYKTTTEMETYDYTYWSPPVDYSVSGTSAQTVLTGFRPSRIYGFDTSEFSDLDADSFDDDNNSWTPHFSSMSSGIGYAAMSNGTGSHFRSITFNGPLNTGIIPVTVALSGNGADSTDDWNLLGNPYPSAISVDTFVSHNANLSGTVYLWTHEDDISISNPGPDAYNFNSNDYAMYNAIGGVGTASTGTVTSFTPLGYIASGQGFFIDAITAGTVEFTNGMRNKTYSNNEFFRNSDPSTTTTAFTEKDRMWLNLTNPDGAFSQILIGYVDDGTLGKDRLYDGIRMVGSNYIDFYSKDETNLYKYGIQGRPPFTIEDVVPLGYDSGILGELTIALYKAEGELSDINIYLRDNLLNTIHELNNSHYTFTTEDGNFTNRFEIIYQTDALSIGENEISQNDITIIELQNGSVKFSVGNNLTISTIEIIDLLGRTLYNLKGNNSTEIFELNNLSQTAYIAKISLSNGQTITKRAIKRN</sequence>
<evidence type="ECO:0000259" key="1">
    <source>
        <dbReference type="PROSITE" id="PS51841"/>
    </source>
</evidence>